<dbReference type="HOGENOM" id="CLU_007884_3_0_5"/>
<dbReference type="InterPro" id="IPR036188">
    <property type="entry name" value="FAD/NAD-bd_sf"/>
</dbReference>
<dbReference type="PANTHER" id="PTHR13847">
    <property type="entry name" value="SARCOSINE DEHYDROGENASE-RELATED"/>
    <property type="match status" value="1"/>
</dbReference>
<dbReference type="Gene3D" id="3.30.9.10">
    <property type="entry name" value="D-Amino Acid Oxidase, subunit A, domain 2"/>
    <property type="match status" value="1"/>
</dbReference>
<sequence length="434" mass="46544">MNLLYSNDRRGLYPPSWYAATASTLPEFAPLRGQTRADVCVVGAGYTGLSAALHLAEAGFDVVLLEAQRVGFGASGRNGGQLGSGQRMEQTALERLVGADDAAHLWRLAEEAKDLVKSLVARHGIDCYLKPGVAHACFTAREMAEEHAYADHLANRYDYDQIEKLDAEGFATLCPSPAYHGGTLDMGAAHLHPLAYALGLARAAAAAGVRIHEGSAVHQITRGPKLRVATDAGAVEADHLILACNGYLGGLDRKVAARVMPINNFIVATEPLGDDAARVLTRDVAVADTKFVVNYFRLSHDKRLLFGGGESYGYRFPKDIRATVRKPMLEIFPHLQDVALEYAWGGTLAITLRRMPYLARLAPNILSASGYSGHGVGTATHAGRLMAEALRGEASGFDCMARVPAPAFPGGVALRSPLLVLAMTWFSLRDRLGL</sequence>
<evidence type="ECO:0000256" key="1">
    <source>
        <dbReference type="ARBA" id="ARBA00023002"/>
    </source>
</evidence>
<organism evidence="3 4">
    <name type="scientific">Roseovarius mucosus DSM 17069</name>
    <dbReference type="NCBI Taxonomy" id="1288298"/>
    <lineage>
        <taxon>Bacteria</taxon>
        <taxon>Pseudomonadati</taxon>
        <taxon>Pseudomonadota</taxon>
        <taxon>Alphaproteobacteria</taxon>
        <taxon>Rhodobacterales</taxon>
        <taxon>Roseobacteraceae</taxon>
        <taxon>Roseovarius</taxon>
    </lineage>
</organism>
<feature type="domain" description="FAD dependent oxidoreductase" evidence="2">
    <location>
        <begin position="38"/>
        <end position="388"/>
    </location>
</feature>
<dbReference type="PATRIC" id="fig|1288298.3.peg.3513"/>
<dbReference type="OrthoDB" id="9806601at2"/>
<dbReference type="GO" id="GO:0016491">
    <property type="term" value="F:oxidoreductase activity"/>
    <property type="evidence" value="ECO:0007669"/>
    <property type="project" value="UniProtKB-KW"/>
</dbReference>
<protein>
    <submittedName>
        <fullName evidence="3">Gamma-glutamylputrescine oxidase</fullName>
        <ecNumber evidence="3">1.4.3.-</ecNumber>
    </submittedName>
</protein>
<dbReference type="EC" id="1.4.3.-" evidence="3"/>
<dbReference type="STRING" id="215743.ROSMUCSMR3_00604"/>
<evidence type="ECO:0000259" key="2">
    <source>
        <dbReference type="Pfam" id="PF01266"/>
    </source>
</evidence>
<dbReference type="eggNOG" id="COG0665">
    <property type="taxonomic scope" value="Bacteria"/>
</dbReference>
<dbReference type="EMBL" id="AONH01000016">
    <property type="protein sequence ID" value="KGM87199.1"/>
    <property type="molecule type" value="Genomic_DNA"/>
</dbReference>
<gene>
    <name evidence="3" type="ORF">rosmuc_03503</name>
</gene>
<evidence type="ECO:0000313" key="4">
    <source>
        <dbReference type="Proteomes" id="UP000030021"/>
    </source>
</evidence>
<reference evidence="3 4" key="1">
    <citation type="submission" date="2013-01" db="EMBL/GenBank/DDBJ databases">
        <authorList>
            <person name="Fiebig A."/>
            <person name="Goeker M."/>
            <person name="Klenk H.-P.P."/>
        </authorList>
    </citation>
    <scope>NUCLEOTIDE SEQUENCE [LARGE SCALE GENOMIC DNA]</scope>
    <source>
        <strain evidence="3 4">DSM 17069</strain>
    </source>
</reference>
<dbReference type="SUPFAM" id="SSF51905">
    <property type="entry name" value="FAD/NAD(P)-binding domain"/>
    <property type="match status" value="1"/>
</dbReference>
<evidence type="ECO:0000313" key="3">
    <source>
        <dbReference type="EMBL" id="KGM87199.1"/>
    </source>
</evidence>
<dbReference type="Proteomes" id="UP000030021">
    <property type="component" value="Unassembled WGS sequence"/>
</dbReference>
<dbReference type="AlphaFoldDB" id="A0A0A0HKJ6"/>
<comment type="caution">
    <text evidence="3">The sequence shown here is derived from an EMBL/GenBank/DDBJ whole genome shotgun (WGS) entry which is preliminary data.</text>
</comment>
<keyword evidence="1 3" id="KW-0560">Oxidoreductase</keyword>
<accession>A0A0A0HKJ6</accession>
<name>A0A0A0HKJ6_9RHOB</name>
<dbReference type="InterPro" id="IPR006076">
    <property type="entry name" value="FAD-dep_OxRdtase"/>
</dbReference>
<dbReference type="Gene3D" id="3.50.50.60">
    <property type="entry name" value="FAD/NAD(P)-binding domain"/>
    <property type="match status" value="1"/>
</dbReference>
<dbReference type="Pfam" id="PF01266">
    <property type="entry name" value="DAO"/>
    <property type="match status" value="1"/>
</dbReference>
<dbReference type="PANTHER" id="PTHR13847:SF281">
    <property type="entry name" value="FAD DEPENDENT OXIDOREDUCTASE DOMAIN-CONTAINING PROTEIN"/>
    <property type="match status" value="1"/>
</dbReference>
<dbReference type="GO" id="GO:0005737">
    <property type="term" value="C:cytoplasm"/>
    <property type="evidence" value="ECO:0007669"/>
    <property type="project" value="TreeGrafter"/>
</dbReference>
<proteinExistence type="predicted"/>
<dbReference type="RefSeq" id="WP_037269573.1">
    <property type="nucleotide sequence ID" value="NZ_KN293975.1"/>
</dbReference>